<protein>
    <submittedName>
        <fullName evidence="1">Uncharacterized protein DUF2442</fullName>
    </submittedName>
</protein>
<dbReference type="Proteomes" id="UP000247454">
    <property type="component" value="Unassembled WGS sequence"/>
</dbReference>
<sequence>MRNVPLSPFHGERVRVRGKSASSTNSCWNGSEFMGELTDEEFKAAEARGRKMLETEPRASAARYDRATGRVTVDLMNGCTYIFPAHLIQDLNGADDDDLEIIEIDGMGFNLHWPRLDADLYVPRLVAGIFGTKAYMASLAGRATSPAKAAAARANGLKGGRPRKIATKA</sequence>
<evidence type="ECO:0000313" key="1">
    <source>
        <dbReference type="EMBL" id="PYE88000.1"/>
    </source>
</evidence>
<dbReference type="InterPro" id="IPR018841">
    <property type="entry name" value="DUF2442"/>
</dbReference>
<dbReference type="Gene3D" id="3.30.2020.40">
    <property type="entry name" value="Uncharacterised protein PF10387, DUF2442"/>
    <property type="match status" value="1"/>
</dbReference>
<proteinExistence type="predicted"/>
<evidence type="ECO:0000313" key="2">
    <source>
        <dbReference type="Proteomes" id="UP000247454"/>
    </source>
</evidence>
<dbReference type="EMBL" id="QJTF01000009">
    <property type="protein sequence ID" value="PYE88000.1"/>
    <property type="molecule type" value="Genomic_DNA"/>
</dbReference>
<reference evidence="1 2" key="1">
    <citation type="submission" date="2018-06" db="EMBL/GenBank/DDBJ databases">
        <title>Genomic Encyclopedia of Type Strains, Phase III (KMG-III): the genomes of soil and plant-associated and newly described type strains.</title>
        <authorList>
            <person name="Whitman W."/>
        </authorList>
    </citation>
    <scope>NUCLEOTIDE SEQUENCE [LARGE SCALE GENOMIC DNA]</scope>
    <source>
        <strain evidence="1 2">ORS 1419</strain>
    </source>
</reference>
<name>A0A318T2E8_9HYPH</name>
<gene>
    <name evidence="1" type="ORF">C7477_10943</name>
</gene>
<dbReference type="AlphaFoldDB" id="A0A318T2E8"/>
<keyword evidence="2" id="KW-1185">Reference proteome</keyword>
<organism evidence="1 2">
    <name type="scientific">Phyllobacterium leguminum</name>
    <dbReference type="NCBI Taxonomy" id="314237"/>
    <lineage>
        <taxon>Bacteria</taxon>
        <taxon>Pseudomonadati</taxon>
        <taxon>Pseudomonadota</taxon>
        <taxon>Alphaproteobacteria</taxon>
        <taxon>Hyphomicrobiales</taxon>
        <taxon>Phyllobacteriaceae</taxon>
        <taxon>Phyllobacterium</taxon>
    </lineage>
</organism>
<dbReference type="Pfam" id="PF10387">
    <property type="entry name" value="DUF2442"/>
    <property type="match status" value="1"/>
</dbReference>
<comment type="caution">
    <text evidence="1">The sequence shown here is derived from an EMBL/GenBank/DDBJ whole genome shotgun (WGS) entry which is preliminary data.</text>
</comment>
<accession>A0A318T2E8</accession>